<dbReference type="Pfam" id="PF20238">
    <property type="entry name" value="BIM1-like_dom"/>
    <property type="match status" value="1"/>
</dbReference>
<gene>
    <name evidence="11" type="ORF">HK105_202068</name>
</gene>
<dbReference type="InterPro" id="IPR046936">
    <property type="entry name" value="BIM1-like"/>
</dbReference>
<sequence length="242" mass="24500">MIAAATLCLALAVAPAAAHFRLIDPPTRHFDALDELVGPCGNAATPSPVRATFGVGNNVTIRFGHEHGNASVFLGLGENPTSFPLSVGFLDMTAKGNYSIPISLAGVPETSAKSPATLQIIVNGGDGVGVCWCITRCDVDLTNIYPPRRTQQNLFQCADVKLDLPVKASTSAPPSASVSPSALPSTSKSAGGYSPATTSKDGYPTKPTGASYPTDGPLLSGASGLASGLASVLAVVAPLALL</sequence>
<feature type="compositionally biased region" description="Low complexity" evidence="8">
    <location>
        <begin position="170"/>
        <end position="190"/>
    </location>
</feature>
<evidence type="ECO:0000256" key="1">
    <source>
        <dbReference type="ARBA" id="ARBA00004236"/>
    </source>
</evidence>
<dbReference type="PANTHER" id="PTHR34992">
    <property type="entry name" value="HYPHAL ANASTAMOSIS-7 PROTEIN"/>
    <property type="match status" value="1"/>
</dbReference>
<proteinExistence type="predicted"/>
<feature type="region of interest" description="Disordered" evidence="8">
    <location>
        <begin position="170"/>
        <end position="211"/>
    </location>
</feature>
<evidence type="ECO:0000256" key="2">
    <source>
        <dbReference type="ARBA" id="ARBA00022475"/>
    </source>
</evidence>
<keyword evidence="2" id="KW-1003">Cell membrane</keyword>
<feature type="chain" id="PRO_5046813677" description="Copper acquisition factor BIM1-like domain-containing protein" evidence="9">
    <location>
        <begin position="19"/>
        <end position="242"/>
    </location>
</feature>
<comment type="caution">
    <text evidence="11">The sequence shown here is derived from an EMBL/GenBank/DDBJ whole genome shotgun (WGS) entry which is preliminary data.</text>
</comment>
<comment type="subcellular location">
    <subcellularLocation>
        <location evidence="1">Cell membrane</location>
    </subcellularLocation>
    <subcellularLocation>
        <location evidence="7">Endomembrane system</location>
        <topology evidence="7">Lipid-anchor</topology>
    </subcellularLocation>
</comment>
<dbReference type="InterPro" id="IPR046530">
    <property type="entry name" value="BIM1-like_dom"/>
</dbReference>
<dbReference type="PANTHER" id="PTHR34992:SF1">
    <property type="entry name" value="COPPER ACQUISITION FACTOR BIM1-LIKE DOMAIN-CONTAINING PROTEIN"/>
    <property type="match status" value="1"/>
</dbReference>
<organism evidence="11 12">
    <name type="scientific">Polyrhizophydium stewartii</name>
    <dbReference type="NCBI Taxonomy" id="2732419"/>
    <lineage>
        <taxon>Eukaryota</taxon>
        <taxon>Fungi</taxon>
        <taxon>Fungi incertae sedis</taxon>
        <taxon>Chytridiomycota</taxon>
        <taxon>Chytridiomycota incertae sedis</taxon>
        <taxon>Chytridiomycetes</taxon>
        <taxon>Rhizophydiales</taxon>
        <taxon>Rhizophydiales incertae sedis</taxon>
        <taxon>Polyrhizophydium</taxon>
    </lineage>
</organism>
<keyword evidence="5" id="KW-0325">Glycoprotein</keyword>
<evidence type="ECO:0000256" key="8">
    <source>
        <dbReference type="SAM" id="MobiDB-lite"/>
    </source>
</evidence>
<evidence type="ECO:0000256" key="9">
    <source>
        <dbReference type="SAM" id="SignalP"/>
    </source>
</evidence>
<keyword evidence="3 9" id="KW-0732">Signal</keyword>
<reference evidence="11 12" key="1">
    <citation type="submission" date="2023-09" db="EMBL/GenBank/DDBJ databases">
        <title>Pangenome analysis of Batrachochytrium dendrobatidis and related Chytrids.</title>
        <authorList>
            <person name="Yacoub M.N."/>
            <person name="Stajich J.E."/>
            <person name="James T.Y."/>
        </authorList>
    </citation>
    <scope>NUCLEOTIDE SEQUENCE [LARGE SCALE GENOMIC DNA]</scope>
    <source>
        <strain evidence="11 12">JEL0888</strain>
    </source>
</reference>
<evidence type="ECO:0000259" key="10">
    <source>
        <dbReference type="Pfam" id="PF20238"/>
    </source>
</evidence>
<evidence type="ECO:0000313" key="12">
    <source>
        <dbReference type="Proteomes" id="UP001527925"/>
    </source>
</evidence>
<evidence type="ECO:0000256" key="5">
    <source>
        <dbReference type="ARBA" id="ARBA00023180"/>
    </source>
</evidence>
<protein>
    <recommendedName>
        <fullName evidence="10">Copper acquisition factor BIM1-like domain-containing protein</fullName>
    </recommendedName>
</protein>
<keyword evidence="6" id="KW-0449">Lipoprotein</keyword>
<evidence type="ECO:0000256" key="6">
    <source>
        <dbReference type="ARBA" id="ARBA00023288"/>
    </source>
</evidence>
<keyword evidence="12" id="KW-1185">Reference proteome</keyword>
<evidence type="ECO:0000256" key="3">
    <source>
        <dbReference type="ARBA" id="ARBA00022729"/>
    </source>
</evidence>
<dbReference type="Proteomes" id="UP001527925">
    <property type="component" value="Unassembled WGS sequence"/>
</dbReference>
<evidence type="ECO:0000256" key="4">
    <source>
        <dbReference type="ARBA" id="ARBA00023136"/>
    </source>
</evidence>
<feature type="signal peptide" evidence="9">
    <location>
        <begin position="1"/>
        <end position="18"/>
    </location>
</feature>
<keyword evidence="4" id="KW-0472">Membrane</keyword>
<evidence type="ECO:0000313" key="11">
    <source>
        <dbReference type="EMBL" id="KAL2918141.1"/>
    </source>
</evidence>
<dbReference type="EMBL" id="JADGIZ020000007">
    <property type="protein sequence ID" value="KAL2918141.1"/>
    <property type="molecule type" value="Genomic_DNA"/>
</dbReference>
<accession>A0ABR4NF40</accession>
<feature type="domain" description="Copper acquisition factor BIM1-like" evidence="10">
    <location>
        <begin position="18"/>
        <end position="166"/>
    </location>
</feature>
<name>A0ABR4NF40_9FUNG</name>
<evidence type="ECO:0000256" key="7">
    <source>
        <dbReference type="ARBA" id="ARBA00037868"/>
    </source>
</evidence>